<organism evidence="1">
    <name type="scientific">Tuwongella immobilis</name>
    <dbReference type="NCBI Taxonomy" id="692036"/>
    <lineage>
        <taxon>Bacteria</taxon>
        <taxon>Pseudomonadati</taxon>
        <taxon>Planctomycetota</taxon>
        <taxon>Planctomycetia</taxon>
        <taxon>Gemmatales</taxon>
        <taxon>Gemmataceae</taxon>
        <taxon>Tuwongella</taxon>
    </lineage>
</organism>
<dbReference type="Proteomes" id="UP000464378">
    <property type="component" value="Chromosome"/>
</dbReference>
<evidence type="ECO:0000313" key="1">
    <source>
        <dbReference type="EMBL" id="VIP03962.1"/>
    </source>
</evidence>
<dbReference type="InParanoid" id="A0A6C2YSV4"/>
<name>A0A6C2YSV4_9BACT</name>
<dbReference type="EMBL" id="LR586016">
    <property type="protein sequence ID" value="VIP03962.1"/>
    <property type="molecule type" value="Genomic_DNA"/>
</dbReference>
<dbReference type="KEGG" id="tim:GMBLW1_52310"/>
<accession>A0A6C2YSV4</accession>
<sequence length="95" mass="10289">MSNPQITSSRTGEQPSRELMDSLIKQMELEIDRAFRGGKKVDFHVVRPAKPATNQGGFAVSLPGSETTLFIFQIGDAKIDLGEMIRNIAAGAVAQ</sequence>
<dbReference type="RefSeq" id="WP_162659105.1">
    <property type="nucleotide sequence ID" value="NZ_LR593887.1"/>
</dbReference>
<dbReference type="AlphaFoldDB" id="A0A6C2YSV4"/>
<gene>
    <name evidence="1" type="ORF">GMBLW1_52310</name>
</gene>
<reference evidence="1" key="1">
    <citation type="submission" date="2019-04" db="EMBL/GenBank/DDBJ databases">
        <authorList>
            <consortium name="Science for Life Laboratories"/>
        </authorList>
    </citation>
    <scope>NUCLEOTIDE SEQUENCE</scope>
    <source>
        <strain evidence="1">MBLW1</strain>
    </source>
</reference>
<keyword evidence="2" id="KW-1185">Reference proteome</keyword>
<proteinExistence type="predicted"/>
<evidence type="ECO:0000313" key="2">
    <source>
        <dbReference type="Proteomes" id="UP000464378"/>
    </source>
</evidence>
<protein>
    <submittedName>
        <fullName evidence="1">Uncharacterized protein</fullName>
    </submittedName>
</protein>
<dbReference type="EMBL" id="LR593887">
    <property type="protein sequence ID" value="VTS05291.1"/>
    <property type="molecule type" value="Genomic_DNA"/>
</dbReference>